<proteinExistence type="predicted"/>
<dbReference type="EMBL" id="JAUIZM010000006">
    <property type="protein sequence ID" value="KAK1379871.1"/>
    <property type="molecule type" value="Genomic_DNA"/>
</dbReference>
<gene>
    <name evidence="1" type="ORF">POM88_026615</name>
</gene>
<reference evidence="1" key="1">
    <citation type="submission" date="2023-02" db="EMBL/GenBank/DDBJ databases">
        <title>Genome of toxic invasive species Heracleum sosnowskyi carries increased number of genes despite the absence of recent whole-genome duplications.</title>
        <authorList>
            <person name="Schelkunov M."/>
            <person name="Shtratnikova V."/>
            <person name="Makarenko M."/>
            <person name="Klepikova A."/>
            <person name="Omelchenko D."/>
            <person name="Novikova G."/>
            <person name="Obukhova E."/>
            <person name="Bogdanov V."/>
            <person name="Penin A."/>
            <person name="Logacheva M."/>
        </authorList>
    </citation>
    <scope>NUCLEOTIDE SEQUENCE</scope>
    <source>
        <strain evidence="1">Hsosn_3</strain>
        <tissue evidence="1">Leaf</tissue>
    </source>
</reference>
<comment type="caution">
    <text evidence="1">The sequence shown here is derived from an EMBL/GenBank/DDBJ whole genome shotgun (WGS) entry which is preliminary data.</text>
</comment>
<keyword evidence="2" id="KW-1185">Reference proteome</keyword>
<dbReference type="SUPFAM" id="SSF50249">
    <property type="entry name" value="Nucleic acid-binding proteins"/>
    <property type="match status" value="1"/>
</dbReference>
<reference evidence="1" key="2">
    <citation type="submission" date="2023-05" db="EMBL/GenBank/DDBJ databases">
        <authorList>
            <person name="Schelkunov M.I."/>
        </authorList>
    </citation>
    <scope>NUCLEOTIDE SEQUENCE</scope>
    <source>
        <strain evidence="1">Hsosn_3</strain>
        <tissue evidence="1">Leaf</tissue>
    </source>
</reference>
<dbReference type="Gene3D" id="2.40.50.140">
    <property type="entry name" value="Nucleic acid-binding proteins"/>
    <property type="match status" value="1"/>
</dbReference>
<protein>
    <submittedName>
        <fullName evidence="1">RNA polymerase Rpb7-like, N-terminal domain</fullName>
    </submittedName>
</protein>
<organism evidence="1 2">
    <name type="scientific">Heracleum sosnowskyi</name>
    <dbReference type="NCBI Taxonomy" id="360622"/>
    <lineage>
        <taxon>Eukaryota</taxon>
        <taxon>Viridiplantae</taxon>
        <taxon>Streptophyta</taxon>
        <taxon>Embryophyta</taxon>
        <taxon>Tracheophyta</taxon>
        <taxon>Spermatophyta</taxon>
        <taxon>Magnoliopsida</taxon>
        <taxon>eudicotyledons</taxon>
        <taxon>Gunneridae</taxon>
        <taxon>Pentapetalae</taxon>
        <taxon>asterids</taxon>
        <taxon>campanulids</taxon>
        <taxon>Apiales</taxon>
        <taxon>Apiaceae</taxon>
        <taxon>Apioideae</taxon>
        <taxon>apioid superclade</taxon>
        <taxon>Tordylieae</taxon>
        <taxon>Tordyliinae</taxon>
        <taxon>Heracleum</taxon>
    </lineage>
</organism>
<accession>A0AAD8I7E7</accession>
<dbReference type="InterPro" id="IPR012340">
    <property type="entry name" value="NA-bd_OB-fold"/>
</dbReference>
<evidence type="ECO:0000313" key="1">
    <source>
        <dbReference type="EMBL" id="KAK1379871.1"/>
    </source>
</evidence>
<dbReference type="Proteomes" id="UP001237642">
    <property type="component" value="Unassembled WGS sequence"/>
</dbReference>
<dbReference type="AlphaFoldDB" id="A0AAD8I7E7"/>
<name>A0AAD8I7E7_9APIA</name>
<sequence>MEAPPSITSYSGRQRELQAFDDTKAGVKGLVDAGVQKIPYIFVHPPDAFAKNSDIKYKLYTFARSSGHFCICLFSFSLRKLEQREDPFGITLISSIIIMIAGEIIEGEVHKILKHGVFLRCGPVEHIYLPYLKMQGYSFVPGENPIFMSENSENIEKGLKLRVMVIGVRYMEAENEFRAVATLDGDSLGPI</sequence>
<evidence type="ECO:0000313" key="2">
    <source>
        <dbReference type="Proteomes" id="UP001237642"/>
    </source>
</evidence>